<dbReference type="PANTHER" id="PTHR34387:SF2">
    <property type="entry name" value="SLR1258 PROTEIN"/>
    <property type="match status" value="1"/>
</dbReference>
<proteinExistence type="predicted"/>
<dbReference type="PANTHER" id="PTHR34387">
    <property type="entry name" value="SLR1258 PROTEIN"/>
    <property type="match status" value="1"/>
</dbReference>
<dbReference type="AlphaFoldDB" id="A0A6N9PXR4"/>
<dbReference type="GO" id="GO:0006974">
    <property type="term" value="P:DNA damage response"/>
    <property type="evidence" value="ECO:0007669"/>
    <property type="project" value="TreeGrafter"/>
</dbReference>
<dbReference type="RefSeq" id="WP_160643898.1">
    <property type="nucleotide sequence ID" value="NZ_SIJB01000005.1"/>
</dbReference>
<dbReference type="Gene3D" id="3.30.70.2970">
    <property type="entry name" value="Protein of unknown function (DUF541), domain 2"/>
    <property type="match status" value="1"/>
</dbReference>
<keyword evidence="2" id="KW-1185">Reference proteome</keyword>
<dbReference type="Proteomes" id="UP000448943">
    <property type="component" value="Unassembled WGS sequence"/>
</dbReference>
<accession>A0A6N9PXR4</accession>
<gene>
    <name evidence="1" type="ORF">ERL59_01805</name>
</gene>
<name>A0A6N9PXR4_9BACL</name>
<evidence type="ECO:0000313" key="2">
    <source>
        <dbReference type="Proteomes" id="UP000448943"/>
    </source>
</evidence>
<protein>
    <submittedName>
        <fullName evidence="1">DUF541 domain-containing protein</fullName>
    </submittedName>
</protein>
<organism evidence="1 2">
    <name type="scientific">Chengkuizengella marina</name>
    <dbReference type="NCBI Taxonomy" id="2507566"/>
    <lineage>
        <taxon>Bacteria</taxon>
        <taxon>Bacillati</taxon>
        <taxon>Bacillota</taxon>
        <taxon>Bacilli</taxon>
        <taxon>Bacillales</taxon>
        <taxon>Paenibacillaceae</taxon>
        <taxon>Chengkuizengella</taxon>
    </lineage>
</organism>
<dbReference type="EMBL" id="SIJB01000005">
    <property type="protein sequence ID" value="NBI27696.1"/>
    <property type="molecule type" value="Genomic_DNA"/>
</dbReference>
<dbReference type="Gene3D" id="3.30.110.170">
    <property type="entry name" value="Protein of unknown function (DUF541), domain 1"/>
    <property type="match status" value="1"/>
</dbReference>
<dbReference type="InterPro" id="IPR052022">
    <property type="entry name" value="26kDa_periplasmic_antigen"/>
</dbReference>
<dbReference type="OrthoDB" id="1682722at2"/>
<sequence>MTMKWKRLSILVFTGILAALTWFFILQLSDGNGKVQAEETLAADINSITVTGKGEFTVEPDVAFVTVAIETKGDTAKDSQEQNAKVVKEVEKVISGTYKLNNEDMQTIRFNVYPKYQYKENQAPVLLGYETNHTLKITYRDLQQIGKLLDDLTKTGVNRVHNIEFGTEKSDEYELVAIEKAMNNAKNKAEVIAKAENKKIKGIIHVVQGNPNFSNPFPVYAVNEAAMDSSRTSISSGQIKIVTNVSVQYEF</sequence>
<dbReference type="InterPro" id="IPR007497">
    <property type="entry name" value="SIMPL/DUF541"/>
</dbReference>
<comment type="caution">
    <text evidence="1">The sequence shown here is derived from an EMBL/GenBank/DDBJ whole genome shotgun (WGS) entry which is preliminary data.</text>
</comment>
<dbReference type="Pfam" id="PF04402">
    <property type="entry name" value="SIMPL"/>
    <property type="match status" value="1"/>
</dbReference>
<reference evidence="1 2" key="1">
    <citation type="submission" date="2019-01" db="EMBL/GenBank/DDBJ databases">
        <title>Chengkuizengella sp. nov., isolated from deep-sea sediment of East Pacific Ocean.</title>
        <authorList>
            <person name="Yang J."/>
            <person name="Lai Q."/>
            <person name="Shao Z."/>
        </authorList>
    </citation>
    <scope>NUCLEOTIDE SEQUENCE [LARGE SCALE GENOMIC DNA]</scope>
    <source>
        <strain evidence="1 2">YPA3-1-1</strain>
    </source>
</reference>
<evidence type="ECO:0000313" key="1">
    <source>
        <dbReference type="EMBL" id="NBI27696.1"/>
    </source>
</evidence>